<evidence type="ECO:0000256" key="5">
    <source>
        <dbReference type="HAMAP-Rule" id="MF_01080"/>
    </source>
</evidence>
<evidence type="ECO:0000259" key="8">
    <source>
        <dbReference type="Pfam" id="PF16198"/>
    </source>
</evidence>
<dbReference type="HAMAP" id="MF_01080">
    <property type="entry name" value="TruB_bact"/>
    <property type="match status" value="1"/>
</dbReference>
<name>I7LJ95_9CLOT</name>
<sequence>MDGVINILKPPGMTSHDVVDYLRRIIKIKRIGHTGTLDPGAAGVLPVCIGIATKIVEFLTRDTKEYICELTLGNATDTYDKYGNFLYEDIDCSFINFNDLNKAIKNFIGEIEQKPPKFSAIKINGKRAYDLAREGLDFDIPSRKVTIYNIEVLSFNSPKALLKVECSKGTYIRSLCNDIGEELKVKGYMSFLLRTRTGRFNIKNAVPLDIINKDNYHKYVIKMEDALELPRYDVGLDYKKMILNGNKIKIKDDLASQLVKIYCQSEFLGIGKIEDKTLKIEKLLI</sequence>
<evidence type="ECO:0000256" key="1">
    <source>
        <dbReference type="ARBA" id="ARBA00000385"/>
    </source>
</evidence>
<accession>I7LJ95</accession>
<feature type="domain" description="tRNA pseudouridylate synthase B C-terminal" evidence="8">
    <location>
        <begin position="173"/>
        <end position="213"/>
    </location>
</feature>
<comment type="catalytic activity">
    <reaction evidence="1 5">
        <text>uridine(55) in tRNA = pseudouridine(55) in tRNA</text>
        <dbReference type="Rhea" id="RHEA:42532"/>
        <dbReference type="Rhea" id="RHEA-COMP:10101"/>
        <dbReference type="Rhea" id="RHEA-COMP:10102"/>
        <dbReference type="ChEBI" id="CHEBI:65314"/>
        <dbReference type="ChEBI" id="CHEBI:65315"/>
        <dbReference type="EC" id="5.4.99.25"/>
    </reaction>
</comment>
<dbReference type="CDD" id="cd02573">
    <property type="entry name" value="PseudoU_synth_EcTruB"/>
    <property type="match status" value="1"/>
</dbReference>
<protein>
    <recommendedName>
        <fullName evidence="5">tRNA pseudouridine synthase B</fullName>
        <ecNumber evidence="5">5.4.99.25</ecNumber>
    </recommendedName>
    <alternativeName>
        <fullName evidence="5">tRNA pseudouridine(55) synthase</fullName>
        <shortName evidence="5">Psi55 synthase</shortName>
    </alternativeName>
    <alternativeName>
        <fullName evidence="5">tRNA pseudouridylate synthase</fullName>
    </alternativeName>
    <alternativeName>
        <fullName evidence="5">tRNA-uridine isomerase</fullName>
    </alternativeName>
</protein>
<dbReference type="eggNOG" id="COG0130">
    <property type="taxonomic scope" value="Bacteria"/>
</dbReference>
<dbReference type="PANTHER" id="PTHR13767:SF2">
    <property type="entry name" value="PSEUDOURIDYLATE SYNTHASE TRUB1"/>
    <property type="match status" value="1"/>
</dbReference>
<dbReference type="InterPro" id="IPR020103">
    <property type="entry name" value="PsdUridine_synth_cat_dom_sf"/>
</dbReference>
<evidence type="ECO:0000259" key="7">
    <source>
        <dbReference type="Pfam" id="PF09157"/>
    </source>
</evidence>
<evidence type="ECO:0000256" key="3">
    <source>
        <dbReference type="ARBA" id="ARBA00022694"/>
    </source>
</evidence>
<dbReference type="Pfam" id="PF16198">
    <property type="entry name" value="TruB_C_2"/>
    <property type="match status" value="1"/>
</dbReference>
<comment type="similarity">
    <text evidence="2 5">Belongs to the pseudouridine synthase TruB family. Type 1 subfamily.</text>
</comment>
<dbReference type="OrthoDB" id="9802309at2"/>
<dbReference type="Gene3D" id="3.30.2350.10">
    <property type="entry name" value="Pseudouridine synthase"/>
    <property type="match status" value="1"/>
</dbReference>
<organism evidence="9 10">
    <name type="scientific">Caloramator australicus RC3</name>
    <dbReference type="NCBI Taxonomy" id="857293"/>
    <lineage>
        <taxon>Bacteria</taxon>
        <taxon>Bacillati</taxon>
        <taxon>Bacillota</taxon>
        <taxon>Clostridia</taxon>
        <taxon>Eubacteriales</taxon>
        <taxon>Clostridiaceae</taxon>
        <taxon>Caloramator</taxon>
    </lineage>
</organism>
<dbReference type="RefSeq" id="WP_008908802.1">
    <property type="nucleotide sequence ID" value="NZ_CAKP01000081.1"/>
</dbReference>
<evidence type="ECO:0000313" key="9">
    <source>
        <dbReference type="EMBL" id="CCJ33537.1"/>
    </source>
</evidence>
<gene>
    <name evidence="5" type="primary">truB</name>
    <name evidence="9" type="ORF">CAAU_1453</name>
</gene>
<dbReference type="InterPro" id="IPR002501">
    <property type="entry name" value="PsdUridine_synth_N"/>
</dbReference>
<dbReference type="GO" id="GO:0016829">
    <property type="term" value="F:lyase activity"/>
    <property type="evidence" value="ECO:0007669"/>
    <property type="project" value="UniProtKB-KW"/>
</dbReference>
<dbReference type="EMBL" id="CAKP01000081">
    <property type="protein sequence ID" value="CCJ33537.1"/>
    <property type="molecule type" value="Genomic_DNA"/>
</dbReference>
<dbReference type="GO" id="GO:0160148">
    <property type="term" value="F:tRNA pseudouridine(55) synthase activity"/>
    <property type="evidence" value="ECO:0007669"/>
    <property type="project" value="UniProtKB-EC"/>
</dbReference>
<dbReference type="GO" id="GO:0031119">
    <property type="term" value="P:tRNA pseudouridine synthesis"/>
    <property type="evidence" value="ECO:0007669"/>
    <property type="project" value="UniProtKB-UniRule"/>
</dbReference>
<dbReference type="SUPFAM" id="SSF55120">
    <property type="entry name" value="Pseudouridine synthase"/>
    <property type="match status" value="1"/>
</dbReference>
<dbReference type="GO" id="GO:1990481">
    <property type="term" value="P:mRNA pseudouridine synthesis"/>
    <property type="evidence" value="ECO:0007669"/>
    <property type="project" value="TreeGrafter"/>
</dbReference>
<dbReference type="AlphaFoldDB" id="I7LJ95"/>
<dbReference type="Pfam" id="PF01509">
    <property type="entry name" value="TruB_N"/>
    <property type="match status" value="1"/>
</dbReference>
<dbReference type="InterPro" id="IPR015240">
    <property type="entry name" value="tRNA_sdUridine_synth_fam1_C"/>
</dbReference>
<dbReference type="InterPro" id="IPR032819">
    <property type="entry name" value="TruB_C"/>
</dbReference>
<dbReference type="InterPro" id="IPR014780">
    <property type="entry name" value="tRNA_psdUridine_synth_TruB"/>
</dbReference>
<dbReference type="PANTHER" id="PTHR13767">
    <property type="entry name" value="TRNA-PSEUDOURIDINE SYNTHASE"/>
    <property type="match status" value="1"/>
</dbReference>
<feature type="domain" description="Pseudouridine synthase II N-terminal" evidence="6">
    <location>
        <begin position="23"/>
        <end position="172"/>
    </location>
</feature>
<dbReference type="NCBIfam" id="TIGR00431">
    <property type="entry name" value="TruB"/>
    <property type="match status" value="1"/>
</dbReference>
<feature type="active site" description="Nucleophile" evidence="5">
    <location>
        <position position="38"/>
    </location>
</feature>
<evidence type="ECO:0000256" key="4">
    <source>
        <dbReference type="ARBA" id="ARBA00023235"/>
    </source>
</evidence>
<keyword evidence="9" id="KW-0456">Lyase</keyword>
<proteinExistence type="inferred from homology"/>
<dbReference type="EC" id="5.4.99.25" evidence="5"/>
<evidence type="ECO:0000256" key="2">
    <source>
        <dbReference type="ARBA" id="ARBA00005642"/>
    </source>
</evidence>
<dbReference type="Proteomes" id="UP000007652">
    <property type="component" value="Unassembled WGS sequence"/>
</dbReference>
<evidence type="ECO:0000313" key="10">
    <source>
        <dbReference type="Proteomes" id="UP000007652"/>
    </source>
</evidence>
<dbReference type="Pfam" id="PF09157">
    <property type="entry name" value="TruB-C_2"/>
    <property type="match status" value="1"/>
</dbReference>
<dbReference type="GO" id="GO:0003723">
    <property type="term" value="F:RNA binding"/>
    <property type="evidence" value="ECO:0007669"/>
    <property type="project" value="InterPro"/>
</dbReference>
<keyword evidence="3 5" id="KW-0819">tRNA processing</keyword>
<keyword evidence="10" id="KW-1185">Reference proteome</keyword>
<reference evidence="9 10" key="1">
    <citation type="journal article" date="2011" name="J. Bacteriol.">
        <title>Draft genome sequence of Caloramator australicus strain RC3T, a thermoanaerobe from the Great Artesian Basin of Australia.</title>
        <authorList>
            <person name="Ogg C.D."/>
            <person name="Patel B.K.C."/>
        </authorList>
    </citation>
    <scope>NUCLEOTIDE SEQUENCE [LARGE SCALE GENOMIC DNA]</scope>
    <source>
        <strain evidence="9 10">RC3</strain>
    </source>
</reference>
<keyword evidence="4 5" id="KW-0413">Isomerase</keyword>
<comment type="function">
    <text evidence="5">Responsible for synthesis of pseudouridine from uracil-55 in the psi GC loop of transfer RNAs.</text>
</comment>
<feature type="domain" description="tRNA pseudouridine synthase II TruB subfamily 1 C-terminal" evidence="7">
    <location>
        <begin position="241"/>
        <end position="278"/>
    </location>
</feature>
<dbReference type="STRING" id="857293.CAAU_1453"/>
<evidence type="ECO:0000259" key="6">
    <source>
        <dbReference type="Pfam" id="PF01509"/>
    </source>
</evidence>
<comment type="caution">
    <text evidence="9">The sequence shown here is derived from an EMBL/GenBank/DDBJ whole genome shotgun (WGS) entry which is preliminary data.</text>
</comment>